<name>A0A368W5R6_9BACL</name>
<keyword evidence="1" id="KW-0812">Transmembrane</keyword>
<gene>
    <name evidence="2" type="ORF">DFP97_102279</name>
</gene>
<organism evidence="2 3">
    <name type="scientific">Paenibacillus prosopidis</name>
    <dbReference type="NCBI Taxonomy" id="630520"/>
    <lineage>
        <taxon>Bacteria</taxon>
        <taxon>Bacillati</taxon>
        <taxon>Bacillota</taxon>
        <taxon>Bacilli</taxon>
        <taxon>Bacillales</taxon>
        <taxon>Paenibacillaceae</taxon>
        <taxon>Paenibacillus</taxon>
    </lineage>
</organism>
<feature type="transmembrane region" description="Helical" evidence="1">
    <location>
        <begin position="16"/>
        <end position="35"/>
    </location>
</feature>
<protein>
    <submittedName>
        <fullName evidence="2">Putative membrane protein YpjA</fullName>
    </submittedName>
</protein>
<feature type="transmembrane region" description="Helical" evidence="1">
    <location>
        <begin position="92"/>
        <end position="113"/>
    </location>
</feature>
<feature type="transmembrane region" description="Helical" evidence="1">
    <location>
        <begin position="119"/>
        <end position="140"/>
    </location>
</feature>
<keyword evidence="1" id="KW-0472">Membrane</keyword>
<evidence type="ECO:0000313" key="3">
    <source>
        <dbReference type="Proteomes" id="UP000252415"/>
    </source>
</evidence>
<dbReference type="Proteomes" id="UP000252415">
    <property type="component" value="Unassembled WGS sequence"/>
</dbReference>
<proteinExistence type="predicted"/>
<feature type="transmembrane region" description="Helical" evidence="1">
    <location>
        <begin position="147"/>
        <end position="169"/>
    </location>
</feature>
<sequence>MLATFWSRDFLLNRSFLWLLFLVNLAGTIYGYIWYEDQLLATFNNHPLWQIVFVPDSPTASLFFTVSLLYLLFPPQKPYRLSMIGRSLIEALAVVCSVKYGIWAVAMIVAGAWQGADLYWQHYMLIASHLGMAFEALLFFRFMKAGAAALAVAAGWLLLNDTVDYTFGVFPYLADELDDDLSAVCIFTFALSILSFGAAMFIWRFRKQV</sequence>
<keyword evidence="1" id="KW-1133">Transmembrane helix</keyword>
<dbReference type="Pfam" id="PF07187">
    <property type="entry name" value="DUF1405"/>
    <property type="match status" value="1"/>
</dbReference>
<dbReference type="OrthoDB" id="152213at2"/>
<comment type="caution">
    <text evidence="2">The sequence shown here is derived from an EMBL/GenBank/DDBJ whole genome shotgun (WGS) entry which is preliminary data.</text>
</comment>
<dbReference type="EMBL" id="QPJD01000002">
    <property type="protein sequence ID" value="RCW51085.1"/>
    <property type="molecule type" value="Genomic_DNA"/>
</dbReference>
<reference evidence="2 3" key="1">
    <citation type="submission" date="2018-07" db="EMBL/GenBank/DDBJ databases">
        <title>Genomic Encyclopedia of Type Strains, Phase III (KMG-III): the genomes of soil and plant-associated and newly described type strains.</title>
        <authorList>
            <person name="Whitman W."/>
        </authorList>
    </citation>
    <scope>NUCLEOTIDE SEQUENCE [LARGE SCALE GENOMIC DNA]</scope>
    <source>
        <strain evidence="2 3">CECT 7506</strain>
    </source>
</reference>
<dbReference type="RefSeq" id="WP_114378583.1">
    <property type="nucleotide sequence ID" value="NZ_QPJD01000002.1"/>
</dbReference>
<feature type="transmembrane region" description="Helical" evidence="1">
    <location>
        <begin position="181"/>
        <end position="203"/>
    </location>
</feature>
<dbReference type="InterPro" id="IPR009845">
    <property type="entry name" value="DUF1405"/>
</dbReference>
<evidence type="ECO:0000313" key="2">
    <source>
        <dbReference type="EMBL" id="RCW51085.1"/>
    </source>
</evidence>
<evidence type="ECO:0000256" key="1">
    <source>
        <dbReference type="SAM" id="Phobius"/>
    </source>
</evidence>
<dbReference type="PANTHER" id="PTHR40042:SF1">
    <property type="entry name" value="DUF1405 DOMAIN-CONTAINING PROTEIN"/>
    <property type="match status" value="1"/>
</dbReference>
<keyword evidence="3" id="KW-1185">Reference proteome</keyword>
<dbReference type="PANTHER" id="PTHR40042">
    <property type="entry name" value="HYPOTHETICAL MEMBRANE SPANNING PROTEIN"/>
    <property type="match status" value="1"/>
</dbReference>
<feature type="transmembrane region" description="Helical" evidence="1">
    <location>
        <begin position="47"/>
        <end position="72"/>
    </location>
</feature>
<accession>A0A368W5R6</accession>
<dbReference type="AlphaFoldDB" id="A0A368W5R6"/>